<dbReference type="HAMAP" id="MF_00025">
    <property type="entry name" value="RNApol_Rpo5_RPB5"/>
    <property type="match status" value="1"/>
</dbReference>
<dbReference type="GO" id="GO:0003899">
    <property type="term" value="F:DNA-directed RNA polymerase activity"/>
    <property type="evidence" value="ECO:0007669"/>
    <property type="project" value="EnsemblFungi"/>
</dbReference>
<dbReference type="Proteomes" id="UP000186594">
    <property type="component" value="Unassembled WGS sequence"/>
</dbReference>
<dbReference type="GO" id="GO:0003968">
    <property type="term" value="F:RNA-directed RNA polymerase activity"/>
    <property type="evidence" value="ECO:0007669"/>
    <property type="project" value="EnsemblFungi"/>
</dbReference>
<keyword evidence="3" id="KW-0804">Transcription</keyword>
<dbReference type="PANTHER" id="PTHR10535:SF0">
    <property type="entry name" value="DNA-DIRECTED RNA POLYMERASES I, II, AND III SUBUNIT RPABC1"/>
    <property type="match status" value="1"/>
</dbReference>
<dbReference type="Pfam" id="PF01191">
    <property type="entry name" value="RNA_pol_Rpb5_C"/>
    <property type="match status" value="1"/>
</dbReference>
<dbReference type="PIRSF" id="PIRSF000747">
    <property type="entry name" value="RPB5"/>
    <property type="match status" value="1"/>
</dbReference>
<evidence type="ECO:0000256" key="1">
    <source>
        <dbReference type="ARBA" id="ARBA00004123"/>
    </source>
</evidence>
<dbReference type="Pfam" id="PF03871">
    <property type="entry name" value="RNA_pol_Rpb5_N"/>
    <property type="match status" value="1"/>
</dbReference>
<dbReference type="EMBL" id="LXFE01002024">
    <property type="protein sequence ID" value="OLL23248.1"/>
    <property type="molecule type" value="Genomic_DNA"/>
</dbReference>
<accession>A0A1U7LKT4</accession>
<dbReference type="GO" id="GO:0006363">
    <property type="term" value="P:termination of RNA polymerase I transcription"/>
    <property type="evidence" value="ECO:0007669"/>
    <property type="project" value="EnsemblFungi"/>
</dbReference>
<evidence type="ECO:0000256" key="3">
    <source>
        <dbReference type="ARBA" id="ARBA00023163"/>
    </source>
</evidence>
<comment type="similarity">
    <text evidence="5">Belongs to the archaeal Rpo5/eukaryotic RPB5 RNA polymerase subunit family.</text>
</comment>
<dbReference type="FunFam" id="3.90.940.20:FF:000001">
    <property type="entry name" value="DNA-directed RNA polymerases I, II, and III subunit RPABC1"/>
    <property type="match status" value="1"/>
</dbReference>
<keyword evidence="8" id="KW-0240">DNA-directed RNA polymerase</keyword>
<keyword evidence="4" id="KW-0539">Nucleus</keyword>
<evidence type="ECO:0000256" key="2">
    <source>
        <dbReference type="ARBA" id="ARBA00020809"/>
    </source>
</evidence>
<protein>
    <recommendedName>
        <fullName evidence="2">DNA-directed RNA polymerases I, II, and III subunit RPABC1</fullName>
    </recommendedName>
</protein>
<organism evidence="8 9">
    <name type="scientific">Neolecta irregularis (strain DAH-3)</name>
    <dbReference type="NCBI Taxonomy" id="1198029"/>
    <lineage>
        <taxon>Eukaryota</taxon>
        <taxon>Fungi</taxon>
        <taxon>Dikarya</taxon>
        <taxon>Ascomycota</taxon>
        <taxon>Taphrinomycotina</taxon>
        <taxon>Neolectales</taxon>
        <taxon>Neolectaceae</taxon>
        <taxon>Neolecta</taxon>
    </lineage>
</organism>
<dbReference type="InterPro" id="IPR005571">
    <property type="entry name" value="RNA_pol_Rpb5_N"/>
</dbReference>
<dbReference type="InterPro" id="IPR036710">
    <property type="entry name" value="RNA_pol_Rpb5_N_sf"/>
</dbReference>
<dbReference type="GO" id="GO:0006367">
    <property type="term" value="P:transcription initiation at RNA polymerase II promoter"/>
    <property type="evidence" value="ECO:0007669"/>
    <property type="project" value="EnsemblFungi"/>
</dbReference>
<reference evidence="8 9" key="1">
    <citation type="submission" date="2016-04" db="EMBL/GenBank/DDBJ databases">
        <title>Evolutionary innovation and constraint leading to complex multicellularity in the Ascomycota.</title>
        <authorList>
            <person name="Cisse O."/>
            <person name="Nguyen A."/>
            <person name="Hewitt D.A."/>
            <person name="Jedd G."/>
            <person name="Stajich J.E."/>
        </authorList>
    </citation>
    <scope>NUCLEOTIDE SEQUENCE [LARGE SCALE GENOMIC DNA]</scope>
    <source>
        <strain evidence="8 9">DAH-3</strain>
    </source>
</reference>
<dbReference type="GO" id="GO:0006361">
    <property type="term" value="P:transcription initiation at RNA polymerase I promoter"/>
    <property type="evidence" value="ECO:0007669"/>
    <property type="project" value="EnsemblFungi"/>
</dbReference>
<dbReference type="GO" id="GO:0005666">
    <property type="term" value="C:RNA polymerase III complex"/>
    <property type="evidence" value="ECO:0007669"/>
    <property type="project" value="EnsemblFungi"/>
</dbReference>
<dbReference type="Gene3D" id="3.90.940.20">
    <property type="entry name" value="RPB5-like RNA polymerase subunit"/>
    <property type="match status" value="1"/>
</dbReference>
<dbReference type="GO" id="GO:0006368">
    <property type="term" value="P:transcription elongation by RNA polymerase II"/>
    <property type="evidence" value="ECO:0007669"/>
    <property type="project" value="EnsemblFungi"/>
</dbReference>
<comment type="subcellular location">
    <subcellularLocation>
        <location evidence="1">Nucleus</location>
    </subcellularLocation>
</comment>
<evidence type="ECO:0000313" key="8">
    <source>
        <dbReference type="EMBL" id="OLL23248.1"/>
    </source>
</evidence>
<dbReference type="InterPro" id="IPR035913">
    <property type="entry name" value="RPB5-like_sf"/>
</dbReference>
<dbReference type="GO" id="GO:0006386">
    <property type="term" value="P:termination of RNA polymerase III transcription"/>
    <property type="evidence" value="ECO:0007669"/>
    <property type="project" value="EnsemblFungi"/>
</dbReference>
<dbReference type="OrthoDB" id="248779at2759"/>
<dbReference type="InterPro" id="IPR014381">
    <property type="entry name" value="Arch_Rpo5/euc_Rpb5"/>
</dbReference>
<dbReference type="STRING" id="1198029.A0A1U7LKT4"/>
<evidence type="ECO:0000313" key="9">
    <source>
        <dbReference type="Proteomes" id="UP000186594"/>
    </source>
</evidence>
<sequence>MDDRQVVRYWRIFRTVHQMVNDRGYAVAQDELDLSLEDFRNQYCTGGGVDRTGLAFHVRPSPSTKYTHLKPLYLEFANEPSVGIKTMRDFCAKMVELNIEHGILVYQTNMTPSANKIITTFANKMTIETFNESDLLVNITWHELVPQHILLTPEEKKGLLERYRLQDTQLPRIQLLDPVARYYGLKRGQVVKIIRKSETSGRYASYRIVS</sequence>
<dbReference type="GO" id="GO:0006362">
    <property type="term" value="P:transcription elongation by RNA polymerase I"/>
    <property type="evidence" value="ECO:0007669"/>
    <property type="project" value="EnsemblFungi"/>
</dbReference>
<dbReference type="PANTHER" id="PTHR10535">
    <property type="entry name" value="DNA-DIRECTED RNA POLYMERASES I, II, AND III SUBUNIT RPABC1"/>
    <property type="match status" value="1"/>
</dbReference>
<feature type="domain" description="RNA polymerase Rpb5 N-terminal" evidence="7">
    <location>
        <begin position="4"/>
        <end position="94"/>
    </location>
</feature>
<dbReference type="GO" id="GO:0006384">
    <property type="term" value="P:transcription initiation at RNA polymerase III promoter"/>
    <property type="evidence" value="ECO:0007669"/>
    <property type="project" value="EnsemblFungi"/>
</dbReference>
<name>A0A1U7LKT4_NEOID</name>
<dbReference type="GO" id="GO:0003677">
    <property type="term" value="F:DNA binding"/>
    <property type="evidence" value="ECO:0007669"/>
    <property type="project" value="InterPro"/>
</dbReference>
<comment type="caution">
    <text evidence="8">The sequence shown here is derived from an EMBL/GenBank/DDBJ whole genome shotgun (WGS) entry which is preliminary data.</text>
</comment>
<dbReference type="GO" id="GO:0042797">
    <property type="term" value="P:tRNA transcription by RNA polymerase III"/>
    <property type="evidence" value="ECO:0007669"/>
    <property type="project" value="EnsemblFungi"/>
</dbReference>
<dbReference type="SUPFAM" id="SSF55287">
    <property type="entry name" value="RPB5-like RNA polymerase subunit"/>
    <property type="match status" value="1"/>
</dbReference>
<evidence type="ECO:0000259" key="6">
    <source>
        <dbReference type="Pfam" id="PF01191"/>
    </source>
</evidence>
<keyword evidence="9" id="KW-1185">Reference proteome</keyword>
<dbReference type="FunFam" id="3.40.1340.10:FF:000002">
    <property type="entry name" value="DNA-directed RNA polymerases I, II, and III subunit RPABC1"/>
    <property type="match status" value="1"/>
</dbReference>
<dbReference type="SUPFAM" id="SSF53036">
    <property type="entry name" value="Eukaryotic RPB5 N-terminal domain"/>
    <property type="match status" value="1"/>
</dbReference>
<dbReference type="GO" id="GO:0005736">
    <property type="term" value="C:RNA polymerase I complex"/>
    <property type="evidence" value="ECO:0007669"/>
    <property type="project" value="EnsemblFungi"/>
</dbReference>
<evidence type="ECO:0000259" key="7">
    <source>
        <dbReference type="Pfam" id="PF03871"/>
    </source>
</evidence>
<dbReference type="AlphaFoldDB" id="A0A1U7LKT4"/>
<dbReference type="OMA" id="VRDRGYF"/>
<dbReference type="InterPro" id="IPR000783">
    <property type="entry name" value="RNA_pol_subH/Rpb5_C"/>
</dbReference>
<gene>
    <name evidence="8" type="ORF">NEOLI_004469</name>
</gene>
<dbReference type="GO" id="GO:0005665">
    <property type="term" value="C:RNA polymerase II, core complex"/>
    <property type="evidence" value="ECO:0007669"/>
    <property type="project" value="EnsemblFungi"/>
</dbReference>
<dbReference type="Gene3D" id="3.40.1340.10">
    <property type="entry name" value="RNA polymerase, Rpb5, N-terminal domain"/>
    <property type="match status" value="1"/>
</dbReference>
<proteinExistence type="inferred from homology"/>
<evidence type="ECO:0000256" key="5">
    <source>
        <dbReference type="ARBA" id="ARBA00025765"/>
    </source>
</evidence>
<feature type="domain" description="RNA polymerase subunit H/Rpb5 C-terminal" evidence="6">
    <location>
        <begin position="137"/>
        <end position="209"/>
    </location>
</feature>
<evidence type="ECO:0000256" key="4">
    <source>
        <dbReference type="ARBA" id="ARBA00023242"/>
    </source>
</evidence>